<keyword evidence="14" id="KW-1185">Reference proteome</keyword>
<dbReference type="Gene3D" id="1.10.10.1330">
    <property type="entry name" value="RNA polymerase sigma-54 factor, core-binding domain"/>
    <property type="match status" value="1"/>
</dbReference>
<feature type="domain" description="RNA polymerase sigma factor 54 core-binding" evidence="12">
    <location>
        <begin position="140"/>
        <end position="324"/>
    </location>
</feature>
<evidence type="ECO:0000256" key="4">
    <source>
        <dbReference type="ARBA" id="ARBA00022695"/>
    </source>
</evidence>
<evidence type="ECO:0000313" key="14">
    <source>
        <dbReference type="Proteomes" id="UP000623250"/>
    </source>
</evidence>
<dbReference type="Pfam" id="PF04552">
    <property type="entry name" value="Sigma54_DBD"/>
    <property type="match status" value="1"/>
</dbReference>
<keyword evidence="4 9" id="KW-0548">Nucleotidyltransferase</keyword>
<dbReference type="PROSITE" id="PS00718">
    <property type="entry name" value="SIGMA54_2"/>
    <property type="match status" value="1"/>
</dbReference>
<dbReference type="EMBL" id="JAEMUK010000087">
    <property type="protein sequence ID" value="MBJ7545153.1"/>
    <property type="molecule type" value="Genomic_DNA"/>
</dbReference>
<evidence type="ECO:0000256" key="1">
    <source>
        <dbReference type="ARBA" id="ARBA00008798"/>
    </source>
</evidence>
<dbReference type="PRINTS" id="PR00045">
    <property type="entry name" value="SIGMA54FCT"/>
</dbReference>
<dbReference type="Pfam" id="PF00309">
    <property type="entry name" value="Sigma54_AID"/>
    <property type="match status" value="1"/>
</dbReference>
<dbReference type="GO" id="GO:0016987">
    <property type="term" value="F:sigma factor activity"/>
    <property type="evidence" value="ECO:0007669"/>
    <property type="project" value="UniProtKB-KW"/>
</dbReference>
<dbReference type="GO" id="GO:0016779">
    <property type="term" value="F:nucleotidyltransferase activity"/>
    <property type="evidence" value="ECO:0007669"/>
    <property type="project" value="UniProtKB-KW"/>
</dbReference>
<accession>A0A8I1GHS3</accession>
<evidence type="ECO:0000256" key="8">
    <source>
        <dbReference type="ARBA" id="ARBA00023163"/>
    </source>
</evidence>
<keyword evidence="6 9" id="KW-0731">Sigma factor</keyword>
<proteinExistence type="inferred from homology"/>
<dbReference type="InterPro" id="IPR000394">
    <property type="entry name" value="RNA_pol_sigma_54"/>
</dbReference>
<evidence type="ECO:0000256" key="3">
    <source>
        <dbReference type="ARBA" id="ARBA00022679"/>
    </source>
</evidence>
<dbReference type="NCBIfam" id="NF009118">
    <property type="entry name" value="PRK12469.1"/>
    <property type="match status" value="1"/>
</dbReference>
<evidence type="ECO:0000259" key="11">
    <source>
        <dbReference type="Pfam" id="PF04552"/>
    </source>
</evidence>
<gene>
    <name evidence="13" type="primary">rpoN</name>
    <name evidence="13" type="ORF">JDN41_16495</name>
</gene>
<comment type="caution">
    <text evidence="13">The sequence shown here is derived from an EMBL/GenBank/DDBJ whole genome shotgun (WGS) entry which is preliminary data.</text>
</comment>
<dbReference type="NCBIfam" id="TIGR02395">
    <property type="entry name" value="rpoN_sigma"/>
    <property type="match status" value="1"/>
</dbReference>
<keyword evidence="3 9" id="KW-0808">Transferase</keyword>
<evidence type="ECO:0000313" key="13">
    <source>
        <dbReference type="EMBL" id="MBJ7545153.1"/>
    </source>
</evidence>
<dbReference type="PROSITE" id="PS50044">
    <property type="entry name" value="SIGMA54_3"/>
    <property type="match status" value="1"/>
</dbReference>
<dbReference type="NCBIfam" id="NF004596">
    <property type="entry name" value="PRK05932.1-3"/>
    <property type="match status" value="1"/>
</dbReference>
<evidence type="ECO:0000259" key="12">
    <source>
        <dbReference type="Pfam" id="PF04963"/>
    </source>
</evidence>
<dbReference type="InterPro" id="IPR007634">
    <property type="entry name" value="RNA_pol_sigma_54_DNA-bd"/>
</dbReference>
<dbReference type="GO" id="GO:0001216">
    <property type="term" value="F:DNA-binding transcription activator activity"/>
    <property type="evidence" value="ECO:0007669"/>
    <property type="project" value="InterPro"/>
</dbReference>
<evidence type="ECO:0000256" key="7">
    <source>
        <dbReference type="ARBA" id="ARBA00023125"/>
    </source>
</evidence>
<evidence type="ECO:0000256" key="9">
    <source>
        <dbReference type="PIRNR" id="PIRNR000774"/>
    </source>
</evidence>
<dbReference type="Pfam" id="PF04963">
    <property type="entry name" value="Sigma54_CBD"/>
    <property type="match status" value="1"/>
</dbReference>
<keyword evidence="5 9" id="KW-0805">Transcription regulation</keyword>
<keyword evidence="7 9" id="KW-0238">DNA-binding</keyword>
<dbReference type="GO" id="GO:0003677">
    <property type="term" value="F:DNA binding"/>
    <property type="evidence" value="ECO:0007669"/>
    <property type="project" value="UniProtKB-KW"/>
</dbReference>
<dbReference type="Proteomes" id="UP000623250">
    <property type="component" value="Unassembled WGS sequence"/>
</dbReference>
<dbReference type="PIRSF" id="PIRSF000774">
    <property type="entry name" value="RpoN"/>
    <property type="match status" value="1"/>
</dbReference>
<comment type="similarity">
    <text evidence="1 9">Belongs to the sigma-54 factor family.</text>
</comment>
<evidence type="ECO:0000256" key="2">
    <source>
        <dbReference type="ARBA" id="ARBA00022478"/>
    </source>
</evidence>
<organism evidence="13 14">
    <name type="scientific">Rhodomicrobium udaipurense</name>
    <dbReference type="NCBI Taxonomy" id="1202716"/>
    <lineage>
        <taxon>Bacteria</taxon>
        <taxon>Pseudomonadati</taxon>
        <taxon>Pseudomonadota</taxon>
        <taxon>Alphaproteobacteria</taxon>
        <taxon>Hyphomicrobiales</taxon>
        <taxon>Hyphomicrobiaceae</taxon>
        <taxon>Rhodomicrobium</taxon>
    </lineage>
</organism>
<reference evidence="13 14" key="1">
    <citation type="submission" date="2020-12" db="EMBL/GenBank/DDBJ databases">
        <title>Revised draft genomes of Rhodomicrobium vannielii ATCC 17100 and Rhodomicrobium udaipurense JA643.</title>
        <authorList>
            <person name="Conners E.M."/>
            <person name="Davenport E.J."/>
            <person name="Bose A."/>
        </authorList>
    </citation>
    <scope>NUCLEOTIDE SEQUENCE [LARGE SCALE GENOMIC DNA]</scope>
    <source>
        <strain evidence="13 14">JA643</strain>
    </source>
</reference>
<dbReference type="GO" id="GO:0006352">
    <property type="term" value="P:DNA-templated transcription initiation"/>
    <property type="evidence" value="ECO:0007669"/>
    <property type="project" value="InterPro"/>
</dbReference>
<dbReference type="InterPro" id="IPR038709">
    <property type="entry name" value="RpoN_core-bd_sf"/>
</dbReference>
<protein>
    <recommendedName>
        <fullName evidence="9">RNA polymerase sigma-54 factor</fullName>
    </recommendedName>
</protein>
<sequence length="506" mass="55981">MVDVLQLRLEQRQTQKIVITPQLRQAIKLLQFSAIELQSYIENEIRDNPLLEAEERADGDAPSPEIIRADGASAGVDADVPAFDARDASPAVETVTDWEPATPGDRAYEGAPTAASPEAEWLSTSGKAGSPSDDYDPFATLSMAESLTDHLNEQAQLAFPDAQDRFIARYLIDLVDADGYIRSPLEDAAALLSSPLEDIERVLGVMQTFDPVGVCARDLAECLAIQLREKDRCDPYMERLLANLDLIAACDMQKLRRVCGVDAEDLREMMQELRALNPKPGAAFEHGEVETLVPDVIVRRGPDGEWRAELNPSAAPSLAVDRAYYASLKNRCRSDSERTYLADRLASANWLVKSLEQRLSTILKVATAMVEEQSAFFDHGVRHLKPLNLRQIAAKIGMHESTVSRVTSNKAIQTPRGIFEMKYFFTSSIPSASASSEAHSSEAVRDRIKEFILNESPEEVLSDDRIVTMLKADGIDIARRTVAKYRDALRIPSSAARRRLKRANAA</sequence>
<evidence type="ECO:0000256" key="5">
    <source>
        <dbReference type="ARBA" id="ARBA00023015"/>
    </source>
</evidence>
<name>A0A8I1GHS3_9HYPH</name>
<evidence type="ECO:0000256" key="10">
    <source>
        <dbReference type="SAM" id="MobiDB-lite"/>
    </source>
</evidence>
<keyword evidence="2 9" id="KW-0240">DNA-directed RNA polymerase</keyword>
<feature type="region of interest" description="Disordered" evidence="10">
    <location>
        <begin position="86"/>
        <end position="132"/>
    </location>
</feature>
<dbReference type="AlphaFoldDB" id="A0A8I1GHS3"/>
<dbReference type="GO" id="GO:0000428">
    <property type="term" value="C:DNA-directed RNA polymerase complex"/>
    <property type="evidence" value="ECO:0007669"/>
    <property type="project" value="UniProtKB-KW"/>
</dbReference>
<dbReference type="PROSITE" id="PS00717">
    <property type="entry name" value="SIGMA54_1"/>
    <property type="match status" value="1"/>
</dbReference>
<dbReference type="PANTHER" id="PTHR32248">
    <property type="entry name" value="RNA POLYMERASE SIGMA-54 FACTOR"/>
    <property type="match status" value="1"/>
</dbReference>
<evidence type="ECO:0000256" key="6">
    <source>
        <dbReference type="ARBA" id="ARBA00023082"/>
    </source>
</evidence>
<feature type="domain" description="RNA polymerase sigma factor 54 DNA-binding" evidence="11">
    <location>
        <begin position="339"/>
        <end position="499"/>
    </location>
</feature>
<dbReference type="PANTHER" id="PTHR32248:SF4">
    <property type="entry name" value="RNA POLYMERASE SIGMA-54 FACTOR"/>
    <property type="match status" value="1"/>
</dbReference>
<comment type="function">
    <text evidence="9">Sigma factors are initiation factors that promote the attachment of RNA polymerase to specific initiation sites and are then released.</text>
</comment>
<dbReference type="InterPro" id="IPR007046">
    <property type="entry name" value="RNA_pol_sigma_54_core-bd"/>
</dbReference>
<dbReference type="Gene3D" id="1.10.10.60">
    <property type="entry name" value="Homeodomain-like"/>
    <property type="match status" value="1"/>
</dbReference>
<keyword evidence="8 9" id="KW-0804">Transcription</keyword>